<evidence type="ECO:0000256" key="2">
    <source>
        <dbReference type="SAM" id="Phobius"/>
    </source>
</evidence>
<feature type="transmembrane region" description="Helical" evidence="2">
    <location>
        <begin position="64"/>
        <end position="84"/>
    </location>
</feature>
<feature type="domain" description="EamA" evidence="3">
    <location>
        <begin position="3"/>
        <end position="137"/>
    </location>
</feature>
<evidence type="ECO:0000256" key="1">
    <source>
        <dbReference type="ARBA" id="ARBA00007362"/>
    </source>
</evidence>
<keyword evidence="2" id="KW-0472">Membrane</keyword>
<dbReference type="STRING" id="1781255.BH720_01785"/>
<organism evidence="4">
    <name type="scientific">Desertifilum tharense IPPAS B-1220</name>
    <dbReference type="NCBI Taxonomy" id="1781255"/>
    <lineage>
        <taxon>Bacteria</taxon>
        <taxon>Bacillati</taxon>
        <taxon>Cyanobacteriota</taxon>
        <taxon>Cyanophyceae</taxon>
        <taxon>Desertifilales</taxon>
        <taxon>Desertifilaceae</taxon>
        <taxon>Desertifilum</taxon>
    </lineage>
</organism>
<feature type="transmembrane region" description="Helical" evidence="2">
    <location>
        <begin position="154"/>
        <end position="176"/>
    </location>
</feature>
<accession>A0A1E5QQR1</accession>
<gene>
    <name evidence="4" type="ORF">BH720_01785</name>
</gene>
<dbReference type="InterPro" id="IPR000620">
    <property type="entry name" value="EamA_dom"/>
</dbReference>
<keyword evidence="2" id="KW-1133">Transmembrane helix</keyword>
<dbReference type="InterPro" id="IPR037185">
    <property type="entry name" value="EmrE-like"/>
</dbReference>
<feature type="transmembrane region" description="Helical" evidence="2">
    <location>
        <begin position="280"/>
        <end position="299"/>
    </location>
</feature>
<keyword evidence="2" id="KW-0812">Transmembrane</keyword>
<protein>
    <recommendedName>
        <fullName evidence="3">EamA domain-containing protein</fullName>
    </recommendedName>
</protein>
<feature type="transmembrane region" description="Helical" evidence="2">
    <location>
        <begin position="120"/>
        <end position="142"/>
    </location>
</feature>
<dbReference type="EMBL" id="MJGC01000022">
    <property type="protein sequence ID" value="OEJ76998.1"/>
    <property type="molecule type" value="Genomic_DNA"/>
</dbReference>
<proteinExistence type="inferred from homology"/>
<comment type="similarity">
    <text evidence="1">Belongs to the EamA transporter family.</text>
</comment>
<evidence type="ECO:0000259" key="3">
    <source>
        <dbReference type="Pfam" id="PF00892"/>
    </source>
</evidence>
<evidence type="ECO:0000313" key="4">
    <source>
        <dbReference type="EMBL" id="OEJ76998.1"/>
    </source>
</evidence>
<name>A0A1E5QQR1_9CYAN</name>
<feature type="transmembrane region" description="Helical" evidence="2">
    <location>
        <begin position="32"/>
        <end position="52"/>
    </location>
</feature>
<feature type="domain" description="EamA" evidence="3">
    <location>
        <begin position="153"/>
        <end position="299"/>
    </location>
</feature>
<dbReference type="OrthoDB" id="6235706at2"/>
<dbReference type="PANTHER" id="PTHR22911">
    <property type="entry name" value="ACYL-MALONYL CONDENSING ENZYME-RELATED"/>
    <property type="match status" value="1"/>
</dbReference>
<reference evidence="4" key="1">
    <citation type="submission" date="2016-09" db="EMBL/GenBank/DDBJ databases">
        <title>Draft genome of thermotolerant cyanobacterium Desertifilum sp. strain IPPAS B-1220.</title>
        <authorList>
            <person name="Sinetova M.A."/>
            <person name="Bolakhan K."/>
            <person name="Zayadan B.K."/>
            <person name="Mironov K.S."/>
            <person name="Ustinova V."/>
            <person name="Kupriyanova E.V."/>
            <person name="Sidorov R.A."/>
            <person name="Skrypnik A.N."/>
            <person name="Gogoleva N.E."/>
            <person name="Gogolev Y.V."/>
            <person name="Los D.A."/>
        </authorList>
    </citation>
    <scope>NUCLEOTIDE SEQUENCE [LARGE SCALE GENOMIC DNA]</scope>
    <source>
        <strain evidence="4">IPPAS B-1220</strain>
    </source>
</reference>
<dbReference type="AlphaFoldDB" id="A0A1E5QQR1"/>
<feature type="transmembrane region" description="Helical" evidence="2">
    <location>
        <begin position="6"/>
        <end position="25"/>
    </location>
</feature>
<dbReference type="Pfam" id="PF00892">
    <property type="entry name" value="EamA"/>
    <property type="match status" value="2"/>
</dbReference>
<dbReference type="GO" id="GO:0016020">
    <property type="term" value="C:membrane"/>
    <property type="evidence" value="ECO:0007669"/>
    <property type="project" value="InterPro"/>
</dbReference>
<sequence length="301" mass="31763">MYLGELAALFAAFLWAASSVAFRYIGRSVSPLHLNFTKGAVAIALIGLTLALQQDWTPGGNWRAIALLLIGGALGIGIGDTFFLSAINTIGPRRTLILEALSPPLAATLAFVFLQEQLDWESLFGILLTVAGVIWVVSEGMAQPLPQTSSPLRGIGFGLLSALGQASGAVLSRAALSTTTISPLWSSLFRLLAGLAAIALILLFQQPQQNGFKPLYSPERSHSGKSLLGTIALTAFFSTFLGIWLQQTAFKYAKVGVAQSLLATSPLFAILLARVSGERVSLRAILGAAIAIVGILLLFND</sequence>
<dbReference type="SUPFAM" id="SSF103481">
    <property type="entry name" value="Multidrug resistance efflux transporter EmrE"/>
    <property type="match status" value="2"/>
</dbReference>
<dbReference type="PANTHER" id="PTHR22911:SF137">
    <property type="entry name" value="SOLUTE CARRIER FAMILY 35 MEMBER G2-RELATED"/>
    <property type="match status" value="1"/>
</dbReference>
<feature type="transmembrane region" description="Helical" evidence="2">
    <location>
        <begin position="188"/>
        <end position="205"/>
    </location>
</feature>
<dbReference type="Gene3D" id="1.10.3730.20">
    <property type="match status" value="1"/>
</dbReference>
<feature type="transmembrane region" description="Helical" evidence="2">
    <location>
        <begin position="226"/>
        <end position="246"/>
    </location>
</feature>
<comment type="caution">
    <text evidence="4">The sequence shown here is derived from an EMBL/GenBank/DDBJ whole genome shotgun (WGS) entry which is preliminary data.</text>
</comment>